<evidence type="ECO:0008006" key="4">
    <source>
        <dbReference type="Google" id="ProtNLM"/>
    </source>
</evidence>
<dbReference type="EMBL" id="NMUQ01000004">
    <property type="protein sequence ID" value="OXM13172.1"/>
    <property type="molecule type" value="Genomic_DNA"/>
</dbReference>
<protein>
    <recommendedName>
        <fullName evidence="4">DUF2500 domain-containing protein</fullName>
    </recommendedName>
</protein>
<dbReference type="AlphaFoldDB" id="A0A229NTM5"/>
<comment type="caution">
    <text evidence="2">The sequence shown here is derived from an EMBL/GenBank/DDBJ whole genome shotgun (WGS) entry which is preliminary data.</text>
</comment>
<feature type="transmembrane region" description="Helical" evidence="1">
    <location>
        <begin position="6"/>
        <end position="25"/>
    </location>
</feature>
<proteinExistence type="predicted"/>
<keyword evidence="1" id="KW-0812">Transmembrane</keyword>
<dbReference type="Proteomes" id="UP000215145">
    <property type="component" value="Unassembled WGS sequence"/>
</dbReference>
<organism evidence="2 3">
    <name type="scientific">Paenibacillus herberti</name>
    <dbReference type="NCBI Taxonomy" id="1619309"/>
    <lineage>
        <taxon>Bacteria</taxon>
        <taxon>Bacillati</taxon>
        <taxon>Bacillota</taxon>
        <taxon>Bacilli</taxon>
        <taxon>Bacillales</taxon>
        <taxon>Paenibacillaceae</taxon>
        <taxon>Paenibacillus</taxon>
    </lineage>
</organism>
<accession>A0A229NTM5</accession>
<keyword evidence="3" id="KW-1185">Reference proteome</keyword>
<gene>
    <name evidence="2" type="ORF">CGZ75_23720</name>
</gene>
<evidence type="ECO:0000313" key="2">
    <source>
        <dbReference type="EMBL" id="OXM13172.1"/>
    </source>
</evidence>
<sequence>MDYFIWFFVLIFLILIISILIKIYLPVREYDCNVIDKNKTRWNGMSASSKMTSYEFVVITREFKEITVIVLNPEAYNNVSIGDHGKLKVRGRFLIEFIKI</sequence>
<reference evidence="2 3" key="1">
    <citation type="submission" date="2017-07" db="EMBL/GenBank/DDBJ databases">
        <title>Paenibacillus herberti R33 genome sequencing and assembly.</title>
        <authorList>
            <person name="Su W."/>
        </authorList>
    </citation>
    <scope>NUCLEOTIDE SEQUENCE [LARGE SCALE GENOMIC DNA]</scope>
    <source>
        <strain evidence="2 3">R33</strain>
    </source>
</reference>
<evidence type="ECO:0000256" key="1">
    <source>
        <dbReference type="SAM" id="Phobius"/>
    </source>
</evidence>
<dbReference type="OrthoDB" id="9979651at2"/>
<name>A0A229NTM5_9BACL</name>
<keyword evidence="1" id="KW-1133">Transmembrane helix</keyword>
<keyword evidence="1" id="KW-0472">Membrane</keyword>
<evidence type="ECO:0000313" key="3">
    <source>
        <dbReference type="Proteomes" id="UP000215145"/>
    </source>
</evidence>